<sequence length="15" mass="1647">SADGSKAFDPVEHMR</sequence>
<reference key="1">
    <citation type="journal article" date="1996" name="Planta">
        <title>Subcellular distribution of carbonic anhydrase in Solanum tuberosum L. leaves: characterization of two compartment-specific isoforms.</title>
        <authorList>
            <person name="Rumeau D."/>
            <person name="Cuine S."/>
            <person name="Fina L."/>
            <person name="Gault N."/>
            <person name="Nicole M."/>
            <person name="Peltier G."/>
        </authorList>
    </citation>
    <scope>PROTEIN SEQUENCE</scope>
</reference>
<name>Q9T2G9_SOLTU</name>
<dbReference type="GO" id="GO:0004089">
    <property type="term" value="F:carbonate dehydratase activity"/>
    <property type="evidence" value="ECO:0007669"/>
    <property type="project" value="UniProtKB-EC"/>
</dbReference>
<accession>Q9T2G9</accession>
<proteinExistence type="evidence at protein level"/>
<organism>
    <name type="scientific">Solanum tuberosum</name>
    <name type="common">Potato</name>
    <dbReference type="NCBI Taxonomy" id="4113"/>
    <lineage>
        <taxon>Eukaryota</taxon>
        <taxon>Viridiplantae</taxon>
        <taxon>Streptophyta</taxon>
        <taxon>Embryophyta</taxon>
        <taxon>Tracheophyta</taxon>
        <taxon>Spermatophyta</taxon>
        <taxon>Magnoliopsida</taxon>
        <taxon>eudicotyledons</taxon>
        <taxon>Gunneridae</taxon>
        <taxon>Pentapetalae</taxon>
        <taxon>asterids</taxon>
        <taxon>lamiids</taxon>
        <taxon>Solanales</taxon>
        <taxon>Solanaceae</taxon>
        <taxon>Solanoideae</taxon>
        <taxon>Solaneae</taxon>
        <taxon>Solanum</taxon>
    </lineage>
</organism>
<dbReference type="EC" id="4.2.1.1"/>
<keyword id="KW-0903">Direct protein sequencing</keyword>
<protein>
    <submittedName>
        <fullName>Carbonic anhydrase</fullName>
        <ecNumber>4.2.1.1</ecNumber>
    </submittedName>
</protein>
<geneLocation type="chloroplast"/>